<gene>
    <name evidence="1" type="ORF">PACLA_8A053409</name>
</gene>
<comment type="caution">
    <text evidence="1">The sequence shown here is derived from an EMBL/GenBank/DDBJ whole genome shotgun (WGS) entry which is preliminary data.</text>
</comment>
<dbReference type="Proteomes" id="UP001152795">
    <property type="component" value="Unassembled WGS sequence"/>
</dbReference>
<keyword evidence="2" id="KW-1185">Reference proteome</keyword>
<organism evidence="1 2">
    <name type="scientific">Paramuricea clavata</name>
    <name type="common">Red gorgonian</name>
    <name type="synonym">Violescent sea-whip</name>
    <dbReference type="NCBI Taxonomy" id="317549"/>
    <lineage>
        <taxon>Eukaryota</taxon>
        <taxon>Metazoa</taxon>
        <taxon>Cnidaria</taxon>
        <taxon>Anthozoa</taxon>
        <taxon>Octocorallia</taxon>
        <taxon>Malacalcyonacea</taxon>
        <taxon>Plexauridae</taxon>
        <taxon>Paramuricea</taxon>
    </lineage>
</organism>
<sequence length="104" mass="11591">MAEFKIVFVLILLPLLQHITGQTTNQLPYYEGLPNSFSVDEDAEIGFIVSEITAKDPEGEKVTMSLDGIGKDILNIVDERGDVNMTGLSPLTRRLSLKKKLDRE</sequence>
<dbReference type="Gene3D" id="2.60.40.60">
    <property type="entry name" value="Cadherins"/>
    <property type="match status" value="1"/>
</dbReference>
<dbReference type="EMBL" id="CACRXK020021295">
    <property type="protein sequence ID" value="CAB4035699.1"/>
    <property type="molecule type" value="Genomic_DNA"/>
</dbReference>
<protein>
    <submittedName>
        <fullName evidence="1">Protocadherin-like wing polarity stan</fullName>
    </submittedName>
</protein>
<proteinExistence type="predicted"/>
<dbReference type="AlphaFoldDB" id="A0A7D9JTF7"/>
<feature type="non-terminal residue" evidence="1">
    <location>
        <position position="104"/>
    </location>
</feature>
<reference evidence="1" key="1">
    <citation type="submission" date="2020-04" db="EMBL/GenBank/DDBJ databases">
        <authorList>
            <person name="Alioto T."/>
            <person name="Alioto T."/>
            <person name="Gomez Garrido J."/>
        </authorList>
    </citation>
    <scope>NUCLEOTIDE SEQUENCE</scope>
    <source>
        <strain evidence="1">A484AB</strain>
    </source>
</reference>
<evidence type="ECO:0000313" key="1">
    <source>
        <dbReference type="EMBL" id="CAB4035699.1"/>
    </source>
</evidence>
<name>A0A7D9JTF7_PARCT</name>
<evidence type="ECO:0000313" key="2">
    <source>
        <dbReference type="Proteomes" id="UP001152795"/>
    </source>
</evidence>
<accession>A0A7D9JTF7</accession>